<evidence type="ECO:0000313" key="3">
    <source>
        <dbReference type="Proteomes" id="UP000074247"/>
    </source>
</evidence>
<feature type="compositionally biased region" description="Basic and acidic residues" evidence="1">
    <location>
        <begin position="508"/>
        <end position="569"/>
    </location>
</feature>
<dbReference type="SUPFAM" id="SSF50729">
    <property type="entry name" value="PH domain-like"/>
    <property type="match status" value="1"/>
</dbReference>
<feature type="compositionally biased region" description="Basic and acidic residues" evidence="1">
    <location>
        <begin position="432"/>
        <end position="444"/>
    </location>
</feature>
<sequence length="681" mass="72585">LFKVAACGPCTAKELPPDLGGLDGWKWETWMQASALHQSASTASEHFLFLLAALRPDWQEEKKKVDATRGRRMSPASSSNASSGVASLAASAVCAACDAGEGSTDAEGRSARETIPHSGEAASTEDANSLELGPRNERETTRREQRADAKETRVDDQERLRAEPSSDRRRRTEDQRRFRNAFNASSSTLPGTRGSSALNSSSPSPLSLTPSPALGSGCPESPLAAGDSSVARQREACAAAPRREQLTGNDGREKSAKKPEDAGGGDSRLDEAGSNKELAKASSSFFTHLGCSPQTHPESRPSVIPIPMPQRDSSVVSPSSSSSSSSSSPSSSSSSSLPPHPSSSSSSSSASSWQGVRSSASSDESSPRVETARVSVPASTVLRENSEESDASASSPEALELGDEGAVQRVETCSRVLGYQFYRSPSGVSTPTRKDGERTSDRSESPLSRPIAASPDSETGLPVTLRQAGDAGRTAAEISRSTHAPRGASTQHSRRSASFAAPVVSAETVHRVASRGDKERTGERTERGERRGERRGEGRGERRGEGRGERRGEGRGEGRGERRGGGERVRKNVDLRERFGALPALPASFPLTSRLAARKSGSIWKHSVGSLYHQWTQRWLVLDGFLLKCYSDCNSVKPKTSVSLQHAIVEGEKLAKKAKKRKAKKKRGEKEKRKRGSGAGE</sequence>
<feature type="compositionally biased region" description="Basic residues" evidence="1">
    <location>
        <begin position="656"/>
        <end position="681"/>
    </location>
</feature>
<gene>
    <name evidence="2" type="ORF">TGARI_213790B</name>
</gene>
<proteinExistence type="predicted"/>
<dbReference type="Proteomes" id="UP000074247">
    <property type="component" value="Unassembled WGS sequence"/>
</dbReference>
<feature type="compositionally biased region" description="Low complexity" evidence="1">
    <location>
        <begin position="194"/>
        <end position="217"/>
    </location>
</feature>
<feature type="compositionally biased region" description="Polar residues" evidence="1">
    <location>
        <begin position="281"/>
        <end position="296"/>
    </location>
</feature>
<organism evidence="2 3">
    <name type="scientific">Toxoplasma gondii ARI</name>
    <dbReference type="NCBI Taxonomy" id="1074872"/>
    <lineage>
        <taxon>Eukaryota</taxon>
        <taxon>Sar</taxon>
        <taxon>Alveolata</taxon>
        <taxon>Apicomplexa</taxon>
        <taxon>Conoidasida</taxon>
        <taxon>Coccidia</taxon>
        <taxon>Eucoccidiorida</taxon>
        <taxon>Eimeriorina</taxon>
        <taxon>Sarcocystidae</taxon>
        <taxon>Toxoplasma</taxon>
    </lineage>
</organism>
<protein>
    <submittedName>
        <fullName evidence="2">Uncharacterized protein</fullName>
    </submittedName>
</protein>
<evidence type="ECO:0000313" key="2">
    <source>
        <dbReference type="EMBL" id="KYF43713.1"/>
    </source>
</evidence>
<feature type="region of interest" description="Disordered" evidence="1">
    <location>
        <begin position="100"/>
        <end position="406"/>
    </location>
</feature>
<feature type="compositionally biased region" description="Basic and acidic residues" evidence="1">
    <location>
        <begin position="241"/>
        <end position="279"/>
    </location>
</feature>
<feature type="compositionally biased region" description="Basic and acidic residues" evidence="1">
    <location>
        <begin position="134"/>
        <end position="177"/>
    </location>
</feature>
<reference evidence="2 3" key="1">
    <citation type="journal article" date="2016" name="Nat. Commun.">
        <title>Local admixture of amplified and diversified secreted pathogenesis determinants shapes mosaic Toxoplasma gondii genomes.</title>
        <authorList>
            <person name="Lorenzi H."/>
            <person name="Khan A."/>
            <person name="Behnke M.S."/>
            <person name="Namasivayam S."/>
            <person name="Swapna L.S."/>
            <person name="Hadjithomas M."/>
            <person name="Karamycheva S."/>
            <person name="Pinney D."/>
            <person name="Brunk B.P."/>
            <person name="Ajioka J.W."/>
            <person name="Ajzenberg D."/>
            <person name="Boothroyd J.C."/>
            <person name="Boyle J.P."/>
            <person name="Darde M.L."/>
            <person name="Diaz-Miranda M.A."/>
            <person name="Dubey J.P."/>
            <person name="Fritz H.M."/>
            <person name="Gennari S.M."/>
            <person name="Gregory B.D."/>
            <person name="Kim K."/>
            <person name="Saeij J.P."/>
            <person name="Su C."/>
            <person name="White M.W."/>
            <person name="Zhu X.Q."/>
            <person name="Howe D.K."/>
            <person name="Rosenthal B.M."/>
            <person name="Grigg M.E."/>
            <person name="Parkinson J."/>
            <person name="Liu L."/>
            <person name="Kissinger J.C."/>
            <person name="Roos D.S."/>
            <person name="Sibley L.D."/>
        </authorList>
    </citation>
    <scope>NUCLEOTIDE SEQUENCE [LARGE SCALE GENOMIC DNA]</scope>
    <source>
        <strain evidence="2 3">ARI</strain>
    </source>
</reference>
<feature type="non-terminal residue" evidence="2">
    <location>
        <position position="1"/>
    </location>
</feature>
<feature type="compositionally biased region" description="Low complexity" evidence="1">
    <location>
        <begin position="74"/>
        <end position="83"/>
    </location>
</feature>
<dbReference type="VEuPathDB" id="ToxoDB:TGARI_213790B"/>
<dbReference type="Gene3D" id="2.30.29.30">
    <property type="entry name" value="Pleckstrin-homology domain (PH domain)/Phosphotyrosine-binding domain (PTB)"/>
    <property type="match status" value="1"/>
</dbReference>
<dbReference type="AlphaFoldDB" id="A0A139XY54"/>
<evidence type="ECO:0000256" key="1">
    <source>
        <dbReference type="SAM" id="MobiDB-lite"/>
    </source>
</evidence>
<feature type="region of interest" description="Disordered" evidence="1">
    <location>
        <begin position="62"/>
        <end position="83"/>
    </location>
</feature>
<name>A0A139XY54_TOXGO</name>
<accession>A0A139XY54</accession>
<dbReference type="EMBL" id="AGQS02004601">
    <property type="protein sequence ID" value="KYF43713.1"/>
    <property type="molecule type" value="Genomic_DNA"/>
</dbReference>
<feature type="compositionally biased region" description="Low complexity" evidence="1">
    <location>
        <begin position="313"/>
        <end position="364"/>
    </location>
</feature>
<comment type="caution">
    <text evidence="2">The sequence shown here is derived from an EMBL/GenBank/DDBJ whole genome shotgun (WGS) entry which is preliminary data.</text>
</comment>
<dbReference type="InterPro" id="IPR011993">
    <property type="entry name" value="PH-like_dom_sf"/>
</dbReference>
<feature type="region of interest" description="Disordered" evidence="1">
    <location>
        <begin position="654"/>
        <end position="681"/>
    </location>
</feature>
<feature type="region of interest" description="Disordered" evidence="1">
    <location>
        <begin position="420"/>
        <end position="569"/>
    </location>
</feature>
<feature type="compositionally biased region" description="Basic and acidic residues" evidence="1">
    <location>
        <begin position="106"/>
        <end position="115"/>
    </location>
</feature>